<evidence type="ECO:0000256" key="1">
    <source>
        <dbReference type="ARBA" id="ARBA00023125"/>
    </source>
</evidence>
<dbReference type="InterPro" id="IPR010982">
    <property type="entry name" value="Lambda_DNA-bd_dom_sf"/>
</dbReference>
<feature type="domain" description="HTH cro/C1-type" evidence="2">
    <location>
        <begin position="13"/>
        <end position="67"/>
    </location>
</feature>
<dbReference type="EMBL" id="RWIS01000016">
    <property type="protein sequence ID" value="RSK24600.1"/>
    <property type="molecule type" value="Genomic_DNA"/>
</dbReference>
<dbReference type="InterPro" id="IPR050807">
    <property type="entry name" value="TransReg_Diox_bact_type"/>
</dbReference>
<dbReference type="Gene3D" id="1.10.260.40">
    <property type="entry name" value="lambda repressor-like DNA-binding domains"/>
    <property type="match status" value="1"/>
</dbReference>
<dbReference type="Proteomes" id="UP000280066">
    <property type="component" value="Unassembled WGS sequence"/>
</dbReference>
<dbReference type="PROSITE" id="PS50943">
    <property type="entry name" value="HTH_CROC1"/>
    <property type="match status" value="1"/>
</dbReference>
<comment type="caution">
    <text evidence="3">The sequence shown here is derived from an EMBL/GenBank/DDBJ whole genome shotgun (WGS) entry which is preliminary data.</text>
</comment>
<dbReference type="PANTHER" id="PTHR46797:SF1">
    <property type="entry name" value="METHYLPHOSPHONATE SYNTHASE"/>
    <property type="match status" value="1"/>
</dbReference>
<gene>
    <name evidence="3" type="ORF">EI290_19835</name>
</gene>
<proteinExistence type="predicted"/>
<dbReference type="GO" id="GO:0005829">
    <property type="term" value="C:cytosol"/>
    <property type="evidence" value="ECO:0007669"/>
    <property type="project" value="TreeGrafter"/>
</dbReference>
<protein>
    <submittedName>
        <fullName evidence="3">XRE family transcriptional regulator</fullName>
    </submittedName>
</protein>
<dbReference type="SUPFAM" id="SSF47413">
    <property type="entry name" value="lambda repressor-like DNA-binding domains"/>
    <property type="match status" value="1"/>
</dbReference>
<dbReference type="Pfam" id="PF01381">
    <property type="entry name" value="HTH_3"/>
    <property type="match status" value="1"/>
</dbReference>
<keyword evidence="4" id="KW-1185">Reference proteome</keyword>
<dbReference type="GO" id="GO:0003677">
    <property type="term" value="F:DNA binding"/>
    <property type="evidence" value="ECO:0007669"/>
    <property type="project" value="UniProtKB-KW"/>
</dbReference>
<keyword evidence="1" id="KW-0238">DNA-binding</keyword>
<name>A0A3R9MLE5_9BACT</name>
<dbReference type="RefSeq" id="WP_125433390.1">
    <property type="nucleotide sequence ID" value="NZ_RWIS01000016.1"/>
</dbReference>
<dbReference type="InterPro" id="IPR001387">
    <property type="entry name" value="Cro/C1-type_HTH"/>
</dbReference>
<dbReference type="OrthoDB" id="2902336at2"/>
<dbReference type="SMART" id="SM00530">
    <property type="entry name" value="HTH_XRE"/>
    <property type="match status" value="1"/>
</dbReference>
<accession>A0A3R9MLE5</accession>
<dbReference type="PANTHER" id="PTHR46797">
    <property type="entry name" value="HTH-TYPE TRANSCRIPTIONAL REGULATOR"/>
    <property type="match status" value="1"/>
</dbReference>
<evidence type="ECO:0000259" key="2">
    <source>
        <dbReference type="PROSITE" id="PS50943"/>
    </source>
</evidence>
<dbReference type="CDD" id="cd00093">
    <property type="entry name" value="HTH_XRE"/>
    <property type="match status" value="1"/>
</dbReference>
<dbReference type="GO" id="GO:0003700">
    <property type="term" value="F:DNA-binding transcription factor activity"/>
    <property type="evidence" value="ECO:0007669"/>
    <property type="project" value="TreeGrafter"/>
</dbReference>
<sequence length="85" mass="9559">MSDEIAEIFGQVLQQSRKQLSMSQEELAYASSLNRTYISHLENGKQAPSLVTLFNLAQALNEKPSTLLRRVELHLSQQSSKQKAV</sequence>
<reference evidence="3 4" key="1">
    <citation type="submission" date="2018-12" db="EMBL/GenBank/DDBJ databases">
        <authorList>
            <person name="Feng G."/>
            <person name="Zhu H."/>
        </authorList>
    </citation>
    <scope>NUCLEOTIDE SEQUENCE [LARGE SCALE GENOMIC DNA]</scope>
    <source>
        <strain evidence="3 4">9PBR-2</strain>
    </source>
</reference>
<evidence type="ECO:0000313" key="3">
    <source>
        <dbReference type="EMBL" id="RSK24600.1"/>
    </source>
</evidence>
<evidence type="ECO:0000313" key="4">
    <source>
        <dbReference type="Proteomes" id="UP000280066"/>
    </source>
</evidence>
<dbReference type="AlphaFoldDB" id="A0A3R9MLE5"/>
<organism evidence="3 4">
    <name type="scientific">Hymenobacter metallilatus</name>
    <dbReference type="NCBI Taxonomy" id="2493666"/>
    <lineage>
        <taxon>Bacteria</taxon>
        <taxon>Pseudomonadati</taxon>
        <taxon>Bacteroidota</taxon>
        <taxon>Cytophagia</taxon>
        <taxon>Cytophagales</taxon>
        <taxon>Hymenobacteraceae</taxon>
        <taxon>Hymenobacter</taxon>
    </lineage>
</organism>